<protein>
    <recommendedName>
        <fullName evidence="5">HTH LytTR-type domain-containing protein</fullName>
    </recommendedName>
</protein>
<dbReference type="AlphaFoldDB" id="A0A0F5HTA3"/>
<dbReference type="Gene3D" id="2.40.50.1020">
    <property type="entry name" value="LytTr DNA-binding domain"/>
    <property type="match status" value="1"/>
</dbReference>
<feature type="domain" description="HTH LytTR-type" evidence="5">
    <location>
        <begin position="43"/>
        <end position="146"/>
    </location>
</feature>
<dbReference type="GO" id="GO:0003677">
    <property type="term" value="F:DNA binding"/>
    <property type="evidence" value="ECO:0007669"/>
    <property type="project" value="UniProtKB-KW"/>
</dbReference>
<comment type="caution">
    <text evidence="6">The sequence shown here is derived from an EMBL/GenBank/DDBJ whole genome shotgun (WGS) entry which is preliminary data.</text>
</comment>
<evidence type="ECO:0000256" key="4">
    <source>
        <dbReference type="ARBA" id="ARBA00023163"/>
    </source>
</evidence>
<dbReference type="PANTHER" id="PTHR37299:SF2">
    <property type="entry name" value="HTH LYTTR-TYPE DOMAIN-CONTAINING PROTEIN"/>
    <property type="match status" value="1"/>
</dbReference>
<keyword evidence="1" id="KW-0963">Cytoplasm</keyword>
<evidence type="ECO:0000256" key="1">
    <source>
        <dbReference type="ARBA" id="ARBA00022490"/>
    </source>
</evidence>
<gene>
    <name evidence="6" type="ORF">QY95_03129</name>
</gene>
<evidence type="ECO:0000256" key="3">
    <source>
        <dbReference type="ARBA" id="ARBA00023125"/>
    </source>
</evidence>
<dbReference type="SMART" id="SM00850">
    <property type="entry name" value="LytTR"/>
    <property type="match status" value="1"/>
</dbReference>
<dbReference type="InterPro" id="IPR046947">
    <property type="entry name" value="LytR-like"/>
</dbReference>
<keyword evidence="4" id="KW-0804">Transcription</keyword>
<evidence type="ECO:0000259" key="5">
    <source>
        <dbReference type="PROSITE" id="PS50930"/>
    </source>
</evidence>
<dbReference type="GO" id="GO:0000156">
    <property type="term" value="F:phosphorelay response regulator activity"/>
    <property type="evidence" value="ECO:0007669"/>
    <property type="project" value="InterPro"/>
</dbReference>
<dbReference type="Proteomes" id="UP000031563">
    <property type="component" value="Unassembled WGS sequence"/>
</dbReference>
<dbReference type="InterPro" id="IPR007492">
    <property type="entry name" value="LytTR_DNA-bd_dom"/>
</dbReference>
<sequence length="153" mass="17574">MKVNIDLNEQYGETSVTIHARKWTKELEELVRKLDHQAPKRMIGVEGDKSILLSPGDVDYIFAENRKVYASVNKKAIELTMKLYEAEEVLEGHGFSRLSKSALGNLNQITHFELAFNGNLCVYFRSGSKEYVSRKYVHELKRKLVLGVDARDR</sequence>
<keyword evidence="7" id="KW-1185">Reference proteome</keyword>
<organism evidence="6 7">
    <name type="scientific">Bacillus thermotolerans</name>
    <name type="common">Quasibacillus thermotolerans</name>
    <dbReference type="NCBI Taxonomy" id="1221996"/>
    <lineage>
        <taxon>Bacteria</taxon>
        <taxon>Bacillati</taxon>
        <taxon>Bacillota</taxon>
        <taxon>Bacilli</taxon>
        <taxon>Bacillales</taxon>
        <taxon>Bacillaceae</taxon>
        <taxon>Bacillus</taxon>
    </lineage>
</organism>
<proteinExistence type="predicted"/>
<dbReference type="RefSeq" id="WP_040036202.1">
    <property type="nucleotide sequence ID" value="NZ_JWIQ02000002.1"/>
</dbReference>
<dbReference type="Pfam" id="PF04397">
    <property type="entry name" value="LytTR"/>
    <property type="match status" value="1"/>
</dbReference>
<dbReference type="EMBL" id="JWIR02000062">
    <property type="protein sequence ID" value="KKB36265.1"/>
    <property type="molecule type" value="Genomic_DNA"/>
</dbReference>
<keyword evidence="3" id="KW-0238">DNA-binding</keyword>
<accession>A0A0F5HTA3</accession>
<dbReference type="PROSITE" id="PS50930">
    <property type="entry name" value="HTH_LYTTR"/>
    <property type="match status" value="1"/>
</dbReference>
<reference evidence="6" key="1">
    <citation type="submission" date="2015-02" db="EMBL/GenBank/DDBJ databases">
        <title>Genome Assembly of Bacillaceae bacterium MTCC 8252.</title>
        <authorList>
            <person name="Verma A."/>
            <person name="Khatri I."/>
            <person name="Mual P."/>
            <person name="Subramanian S."/>
            <person name="Krishnamurthi S."/>
        </authorList>
    </citation>
    <scope>NUCLEOTIDE SEQUENCE [LARGE SCALE GENOMIC DNA]</scope>
    <source>
        <strain evidence="6">MTCC 8252</strain>
    </source>
</reference>
<keyword evidence="2" id="KW-0805">Transcription regulation</keyword>
<dbReference type="STRING" id="1221996.QY95_03129"/>
<dbReference type="OrthoDB" id="9808614at2"/>
<evidence type="ECO:0000313" key="7">
    <source>
        <dbReference type="Proteomes" id="UP000031563"/>
    </source>
</evidence>
<dbReference type="PANTHER" id="PTHR37299">
    <property type="entry name" value="TRANSCRIPTIONAL REGULATOR-RELATED"/>
    <property type="match status" value="1"/>
</dbReference>
<name>A0A0F5HTA3_BACTR</name>
<evidence type="ECO:0000313" key="6">
    <source>
        <dbReference type="EMBL" id="KKB36265.1"/>
    </source>
</evidence>
<evidence type="ECO:0000256" key="2">
    <source>
        <dbReference type="ARBA" id="ARBA00023015"/>
    </source>
</evidence>